<dbReference type="EMBL" id="CAFBND010000040">
    <property type="protein sequence ID" value="CAB4942744.1"/>
    <property type="molecule type" value="Genomic_DNA"/>
</dbReference>
<dbReference type="CDD" id="cd04496">
    <property type="entry name" value="SSB_OBF"/>
    <property type="match status" value="1"/>
</dbReference>
<dbReference type="InterPro" id="IPR012340">
    <property type="entry name" value="NA-bd_OB-fold"/>
</dbReference>
<keyword evidence="1" id="KW-0238">DNA-binding</keyword>
<evidence type="ECO:0000256" key="2">
    <source>
        <dbReference type="SAM" id="MobiDB-lite"/>
    </source>
</evidence>
<dbReference type="NCBIfam" id="TIGR00621">
    <property type="entry name" value="ssb"/>
    <property type="match status" value="1"/>
</dbReference>
<dbReference type="GO" id="GO:0006260">
    <property type="term" value="P:DNA replication"/>
    <property type="evidence" value="ECO:0007669"/>
    <property type="project" value="InterPro"/>
</dbReference>
<protein>
    <submittedName>
        <fullName evidence="3">Unannotated protein</fullName>
    </submittedName>
</protein>
<evidence type="ECO:0000256" key="1">
    <source>
        <dbReference type="ARBA" id="ARBA00023125"/>
    </source>
</evidence>
<dbReference type="PROSITE" id="PS50935">
    <property type="entry name" value="SSB"/>
    <property type="match status" value="1"/>
</dbReference>
<dbReference type="HAMAP" id="MF_00984">
    <property type="entry name" value="SSB"/>
    <property type="match status" value="1"/>
</dbReference>
<dbReference type="GO" id="GO:0009295">
    <property type="term" value="C:nucleoid"/>
    <property type="evidence" value="ECO:0007669"/>
    <property type="project" value="TreeGrafter"/>
</dbReference>
<organism evidence="3">
    <name type="scientific">freshwater metagenome</name>
    <dbReference type="NCBI Taxonomy" id="449393"/>
    <lineage>
        <taxon>unclassified sequences</taxon>
        <taxon>metagenomes</taxon>
        <taxon>ecological metagenomes</taxon>
    </lineage>
</organism>
<name>A0A6J7JJQ0_9ZZZZ</name>
<dbReference type="GO" id="GO:0003697">
    <property type="term" value="F:single-stranded DNA binding"/>
    <property type="evidence" value="ECO:0007669"/>
    <property type="project" value="InterPro"/>
</dbReference>
<sequence>MQSTVTLSGNVVTDVTLRSTAGGSVANFRMAVSNGYFDKRTQQYVERTTFLNVSAWRQLGENVAASLVKGHPVVVVGRLRQREFEREGQRITVVEVDADAVGHDLSRGEGTFRRNTRGPQTSDLAQVAWAMPGAGTPDLDGSNPDHAHAGLGSPLAAESAA</sequence>
<dbReference type="PANTHER" id="PTHR10302">
    <property type="entry name" value="SINGLE-STRANDED DNA-BINDING PROTEIN"/>
    <property type="match status" value="1"/>
</dbReference>
<gene>
    <name evidence="3" type="ORF">UFOPK3752_01166</name>
</gene>
<feature type="region of interest" description="Disordered" evidence="2">
    <location>
        <begin position="131"/>
        <end position="161"/>
    </location>
</feature>
<dbReference type="InterPro" id="IPR000424">
    <property type="entry name" value="Primosome_PriB/ssb"/>
</dbReference>
<evidence type="ECO:0000313" key="3">
    <source>
        <dbReference type="EMBL" id="CAB4942744.1"/>
    </source>
</evidence>
<reference evidence="3" key="1">
    <citation type="submission" date="2020-05" db="EMBL/GenBank/DDBJ databases">
        <authorList>
            <person name="Chiriac C."/>
            <person name="Salcher M."/>
            <person name="Ghai R."/>
            <person name="Kavagutti S V."/>
        </authorList>
    </citation>
    <scope>NUCLEOTIDE SEQUENCE</scope>
</reference>
<accession>A0A6J7JJQ0</accession>
<dbReference type="Gene3D" id="2.40.50.140">
    <property type="entry name" value="Nucleic acid-binding proteins"/>
    <property type="match status" value="1"/>
</dbReference>
<dbReference type="AlphaFoldDB" id="A0A6J7JJQ0"/>
<dbReference type="Pfam" id="PF00436">
    <property type="entry name" value="SSB"/>
    <property type="match status" value="1"/>
</dbReference>
<dbReference type="PANTHER" id="PTHR10302:SF27">
    <property type="entry name" value="SINGLE-STRANDED DNA-BINDING PROTEIN"/>
    <property type="match status" value="1"/>
</dbReference>
<dbReference type="SUPFAM" id="SSF50249">
    <property type="entry name" value="Nucleic acid-binding proteins"/>
    <property type="match status" value="1"/>
</dbReference>
<dbReference type="InterPro" id="IPR011344">
    <property type="entry name" value="ssDNA-bd"/>
</dbReference>
<proteinExistence type="inferred from homology"/>